<dbReference type="GO" id="GO:0000976">
    <property type="term" value="F:transcription cis-regulatory region binding"/>
    <property type="evidence" value="ECO:0007669"/>
    <property type="project" value="TreeGrafter"/>
</dbReference>
<sequence>MATIVDVAKHCGVSTATVSMVLRDKGRISDKTRQRVLQAIDELGYVYNQTAANLRNQHSNQIGLLLNDITNPFYSEMTAGLSQEMEDNDLMLFLANSEDAVARQKKFIESLLSQKAGGLVLCPAKGTDQQFLATLKRRQLPVILAVRDIEGTDYDYVGTDNFYGGQLVTQHLLDLGHRHIAFIGGDKASKNRASRMGGYMSKLIEHNITPQLGWLATCPATRNGGAAAMETLLKHHPEVTAVVCYHDIVAFGAIRTLRQHQLEPGKDIAITGFDDVPEAADTYPALTTISVSAREIGRRAGEALLERIRGNTDPQKRIIIPPKLVIRQSCGSTAPKDNG</sequence>
<dbReference type="PANTHER" id="PTHR30146">
    <property type="entry name" value="LACI-RELATED TRANSCRIPTIONAL REPRESSOR"/>
    <property type="match status" value="1"/>
</dbReference>
<keyword evidence="3" id="KW-0804">Transcription</keyword>
<dbReference type="SUPFAM" id="SSF53822">
    <property type="entry name" value="Periplasmic binding protein-like I"/>
    <property type="match status" value="1"/>
</dbReference>
<dbReference type="Gene3D" id="3.40.50.2300">
    <property type="match status" value="2"/>
</dbReference>
<name>A0A0B9G042_9GAMM</name>
<evidence type="ECO:0000259" key="4">
    <source>
        <dbReference type="PROSITE" id="PS50932"/>
    </source>
</evidence>
<feature type="domain" description="HTH lacI-type" evidence="4">
    <location>
        <begin position="2"/>
        <end position="56"/>
    </location>
</feature>
<dbReference type="CDD" id="cd06289">
    <property type="entry name" value="PBP1_MalI-like"/>
    <property type="match status" value="1"/>
</dbReference>
<reference evidence="5 6" key="1">
    <citation type="submission" date="2014-12" db="EMBL/GenBank/DDBJ databases">
        <title>Genome sequencing of Photobacterium gaetbulicola AD005a.</title>
        <authorList>
            <person name="Adrian T.G.S."/>
            <person name="Chan K.G."/>
        </authorList>
    </citation>
    <scope>NUCLEOTIDE SEQUENCE [LARGE SCALE GENOMIC DNA]</scope>
    <source>
        <strain evidence="5 6">AD005a</strain>
    </source>
</reference>
<evidence type="ECO:0000256" key="2">
    <source>
        <dbReference type="ARBA" id="ARBA00023125"/>
    </source>
</evidence>
<dbReference type="PROSITE" id="PS50932">
    <property type="entry name" value="HTH_LACI_2"/>
    <property type="match status" value="1"/>
</dbReference>
<dbReference type="RefSeq" id="WP_039466204.1">
    <property type="nucleotide sequence ID" value="NZ_JWLZ01000186.1"/>
</dbReference>
<dbReference type="SMART" id="SM00354">
    <property type="entry name" value="HTH_LACI"/>
    <property type="match status" value="1"/>
</dbReference>
<dbReference type="Pfam" id="PF00356">
    <property type="entry name" value="LacI"/>
    <property type="match status" value="1"/>
</dbReference>
<keyword evidence="1" id="KW-0805">Transcription regulation</keyword>
<comment type="caution">
    <text evidence="5">The sequence shown here is derived from an EMBL/GenBank/DDBJ whole genome shotgun (WGS) entry which is preliminary data.</text>
</comment>
<gene>
    <name evidence="5" type="ORF">RJ45_19575</name>
</gene>
<accession>A0A0B9G042</accession>
<proteinExistence type="predicted"/>
<dbReference type="InterPro" id="IPR000843">
    <property type="entry name" value="HTH_LacI"/>
</dbReference>
<organism evidence="5 6">
    <name type="scientific">Photobacterium gaetbulicola</name>
    <dbReference type="NCBI Taxonomy" id="1295392"/>
    <lineage>
        <taxon>Bacteria</taxon>
        <taxon>Pseudomonadati</taxon>
        <taxon>Pseudomonadota</taxon>
        <taxon>Gammaproteobacteria</taxon>
        <taxon>Vibrionales</taxon>
        <taxon>Vibrionaceae</taxon>
        <taxon>Photobacterium</taxon>
    </lineage>
</organism>
<dbReference type="EMBL" id="JWLZ01000186">
    <property type="protein sequence ID" value="KHT61969.1"/>
    <property type="molecule type" value="Genomic_DNA"/>
</dbReference>
<dbReference type="Gene3D" id="1.10.260.40">
    <property type="entry name" value="lambda repressor-like DNA-binding domains"/>
    <property type="match status" value="1"/>
</dbReference>
<dbReference type="InterPro" id="IPR028082">
    <property type="entry name" value="Peripla_BP_I"/>
</dbReference>
<dbReference type="PANTHER" id="PTHR30146:SF109">
    <property type="entry name" value="HTH-TYPE TRANSCRIPTIONAL REGULATOR GALS"/>
    <property type="match status" value="1"/>
</dbReference>
<dbReference type="InterPro" id="IPR001761">
    <property type="entry name" value="Peripla_BP/Lac1_sug-bd_dom"/>
</dbReference>
<dbReference type="NCBIfam" id="NF007449">
    <property type="entry name" value="PRK10014.1"/>
    <property type="match status" value="1"/>
</dbReference>
<evidence type="ECO:0000313" key="5">
    <source>
        <dbReference type="EMBL" id="KHT61969.1"/>
    </source>
</evidence>
<dbReference type="Proteomes" id="UP000031278">
    <property type="component" value="Unassembled WGS sequence"/>
</dbReference>
<keyword evidence="2" id="KW-0238">DNA-binding</keyword>
<dbReference type="SUPFAM" id="SSF47413">
    <property type="entry name" value="lambda repressor-like DNA-binding domains"/>
    <property type="match status" value="1"/>
</dbReference>
<dbReference type="CDD" id="cd01392">
    <property type="entry name" value="HTH_LacI"/>
    <property type="match status" value="1"/>
</dbReference>
<evidence type="ECO:0000256" key="3">
    <source>
        <dbReference type="ARBA" id="ARBA00023163"/>
    </source>
</evidence>
<evidence type="ECO:0000313" key="6">
    <source>
        <dbReference type="Proteomes" id="UP000031278"/>
    </source>
</evidence>
<protein>
    <submittedName>
        <fullName evidence="5">LacI family transcriptional regulator</fullName>
    </submittedName>
</protein>
<dbReference type="Pfam" id="PF00532">
    <property type="entry name" value="Peripla_BP_1"/>
    <property type="match status" value="1"/>
</dbReference>
<dbReference type="GO" id="GO:0003700">
    <property type="term" value="F:DNA-binding transcription factor activity"/>
    <property type="evidence" value="ECO:0007669"/>
    <property type="project" value="TreeGrafter"/>
</dbReference>
<dbReference type="InterPro" id="IPR010982">
    <property type="entry name" value="Lambda_DNA-bd_dom_sf"/>
</dbReference>
<evidence type="ECO:0000256" key="1">
    <source>
        <dbReference type="ARBA" id="ARBA00023015"/>
    </source>
</evidence>
<dbReference type="AlphaFoldDB" id="A0A0B9G042"/>